<dbReference type="GO" id="GO:0071555">
    <property type="term" value="P:cell wall organization"/>
    <property type="evidence" value="ECO:0007669"/>
    <property type="project" value="UniProtKB-KW"/>
</dbReference>
<dbReference type="InterPro" id="IPR000713">
    <property type="entry name" value="Mur_ligase_N"/>
</dbReference>
<dbReference type="SUPFAM" id="SSF53623">
    <property type="entry name" value="MurD-like peptide ligases, catalytic domain"/>
    <property type="match status" value="1"/>
</dbReference>
<dbReference type="Gene3D" id="3.40.1190.10">
    <property type="entry name" value="Mur-like, catalytic domain"/>
    <property type="match status" value="1"/>
</dbReference>
<comment type="subcellular location">
    <subcellularLocation>
        <location evidence="1 14">Cytoplasm</location>
    </subcellularLocation>
</comment>
<evidence type="ECO:0000259" key="17">
    <source>
        <dbReference type="Pfam" id="PF02875"/>
    </source>
</evidence>
<dbReference type="InterPro" id="IPR005758">
    <property type="entry name" value="UDP-N-AcMur_Ala_ligase_MurC"/>
</dbReference>
<dbReference type="GO" id="GO:0008763">
    <property type="term" value="F:UDP-N-acetylmuramate-L-alanine ligase activity"/>
    <property type="evidence" value="ECO:0007669"/>
    <property type="project" value="UniProtKB-UniRule"/>
</dbReference>
<evidence type="ECO:0000256" key="5">
    <source>
        <dbReference type="ARBA" id="ARBA00022598"/>
    </source>
</evidence>
<organism evidence="19 20">
    <name type="scientific">Bifidobacterium hapali</name>
    <dbReference type="NCBI Taxonomy" id="1630172"/>
    <lineage>
        <taxon>Bacteria</taxon>
        <taxon>Bacillati</taxon>
        <taxon>Actinomycetota</taxon>
        <taxon>Actinomycetes</taxon>
        <taxon>Bifidobacteriales</taxon>
        <taxon>Bifidobacteriaceae</taxon>
        <taxon>Bifidobacterium</taxon>
    </lineage>
</organism>
<dbReference type="GO" id="GO:0051301">
    <property type="term" value="P:cell division"/>
    <property type="evidence" value="ECO:0007669"/>
    <property type="project" value="UniProtKB-KW"/>
</dbReference>
<keyword evidence="5 14" id="KW-0436">Ligase</keyword>
<protein>
    <recommendedName>
        <fullName evidence="3 14">UDP-N-acetylmuramate--L-alanine ligase</fullName>
        <ecNumber evidence="3 14">6.3.2.8</ecNumber>
    </recommendedName>
    <alternativeName>
        <fullName evidence="14">UDP-N-acetylmuramoyl-L-alanine synthetase</fullName>
    </alternativeName>
</protein>
<evidence type="ECO:0000256" key="7">
    <source>
        <dbReference type="ARBA" id="ARBA00022741"/>
    </source>
</evidence>
<dbReference type="HAMAP" id="MF_00046">
    <property type="entry name" value="MurC"/>
    <property type="match status" value="1"/>
</dbReference>
<dbReference type="Pfam" id="PF08245">
    <property type="entry name" value="Mur_ligase_M"/>
    <property type="match status" value="1"/>
</dbReference>
<keyword evidence="9 14" id="KW-0133">Cell shape</keyword>
<dbReference type="Gene3D" id="3.40.50.720">
    <property type="entry name" value="NAD(P)-binding Rossmann-like Domain"/>
    <property type="match status" value="1"/>
</dbReference>
<accession>A0A261FZM8</accession>
<dbReference type="PANTHER" id="PTHR43445:SF3">
    <property type="entry name" value="UDP-N-ACETYLMURAMATE--L-ALANINE LIGASE"/>
    <property type="match status" value="1"/>
</dbReference>
<dbReference type="Gene3D" id="3.90.190.20">
    <property type="entry name" value="Mur ligase, C-terminal domain"/>
    <property type="match status" value="1"/>
</dbReference>
<feature type="compositionally biased region" description="Low complexity" evidence="15">
    <location>
        <begin position="532"/>
        <end position="550"/>
    </location>
</feature>
<dbReference type="Pfam" id="PF01225">
    <property type="entry name" value="Mur_ligase"/>
    <property type="match status" value="1"/>
</dbReference>
<keyword evidence="4 14" id="KW-0963">Cytoplasm</keyword>
<evidence type="ECO:0000256" key="1">
    <source>
        <dbReference type="ARBA" id="ARBA00004496"/>
    </source>
</evidence>
<dbReference type="InterPro" id="IPR036615">
    <property type="entry name" value="Mur_ligase_C_dom_sf"/>
</dbReference>
<dbReference type="GO" id="GO:0005737">
    <property type="term" value="C:cytoplasm"/>
    <property type="evidence" value="ECO:0007669"/>
    <property type="project" value="UniProtKB-SubCell"/>
</dbReference>
<dbReference type="AlphaFoldDB" id="A0A261FZM8"/>
<evidence type="ECO:0000256" key="4">
    <source>
        <dbReference type="ARBA" id="ARBA00022490"/>
    </source>
</evidence>
<dbReference type="OrthoDB" id="9804126at2"/>
<dbReference type="InterPro" id="IPR036565">
    <property type="entry name" value="Mur-like_cat_sf"/>
</dbReference>
<feature type="region of interest" description="Disordered" evidence="15">
    <location>
        <begin position="520"/>
        <end position="550"/>
    </location>
</feature>
<evidence type="ECO:0000256" key="3">
    <source>
        <dbReference type="ARBA" id="ARBA00012211"/>
    </source>
</evidence>
<dbReference type="NCBIfam" id="TIGR01082">
    <property type="entry name" value="murC"/>
    <property type="match status" value="1"/>
</dbReference>
<dbReference type="Proteomes" id="UP000216074">
    <property type="component" value="Unassembled WGS sequence"/>
</dbReference>
<proteinExistence type="inferred from homology"/>
<evidence type="ECO:0000256" key="12">
    <source>
        <dbReference type="ARBA" id="ARBA00023316"/>
    </source>
</evidence>
<dbReference type="UniPathway" id="UPA00219"/>
<dbReference type="InterPro" id="IPR050061">
    <property type="entry name" value="MurCDEF_pg_biosynth"/>
</dbReference>
<evidence type="ECO:0000256" key="2">
    <source>
        <dbReference type="ARBA" id="ARBA00004752"/>
    </source>
</evidence>
<dbReference type="InterPro" id="IPR013221">
    <property type="entry name" value="Mur_ligase_cen"/>
</dbReference>
<keyword evidence="7 14" id="KW-0547">Nucleotide-binding</keyword>
<evidence type="ECO:0000313" key="20">
    <source>
        <dbReference type="Proteomes" id="UP000216074"/>
    </source>
</evidence>
<sequence>MSDTNDNEVIQLDPTHAAFTATDNVNTLGRTHFIGIGGAGMSVLAEMLHEQGVDVDGSDRERSAKTDRLTSLGINVEFGQRAENISGAHTVVYSSAIKPDNPEIVAAHAAGAHIVHRSDILALLMHGRRAVTVAGAHGKTTTSSMIAHILTHAGTGTLADPSYAIGGSIQGPDGSTLDGGHAGHGDVLVAEADESDGSFEKYQPTIAVVTNAEPDHLDHYGTAERYHAAFVEHVGHALNHVVMCADDDGALTVLRALEPAVAARTIVYSTRCANEIGDLNGATLVRITSESEHVGSGAERFTIDLPASVIGGNESLSLPVQLVIPGLHNARNATAAIIASVLLGVDPHAAADAVSSFLGAARRFQIRGTVAQVSVVDDYAHHPTEIAALLDAARRRYPQATLHVLFQPHLFSRTKFFAHEFAQALAKADDVIVTGIFPAREKQEDFPDVTARTIVDAATDIAHEPAEQWITAVDDMRTAAQMLAMRAHHGDVIFTVGAGDITTMDDVLLHALAAHRFDCPTGEESQNTTTAVNDSTSSVNSPSSDSVNGR</sequence>
<dbReference type="GO" id="GO:0009252">
    <property type="term" value="P:peptidoglycan biosynthetic process"/>
    <property type="evidence" value="ECO:0007669"/>
    <property type="project" value="UniProtKB-UniRule"/>
</dbReference>
<evidence type="ECO:0000313" key="19">
    <source>
        <dbReference type="EMBL" id="OZG64631.1"/>
    </source>
</evidence>
<feature type="binding site" evidence="14">
    <location>
        <begin position="135"/>
        <end position="141"/>
    </location>
    <ligand>
        <name>ATP</name>
        <dbReference type="ChEBI" id="CHEBI:30616"/>
    </ligand>
</feature>
<feature type="domain" description="Mur ligase N-terminal catalytic" evidence="16">
    <location>
        <begin position="31"/>
        <end position="128"/>
    </location>
</feature>
<comment type="pathway">
    <text evidence="2 14">Cell wall biogenesis; peptidoglycan biosynthesis.</text>
</comment>
<evidence type="ECO:0000256" key="6">
    <source>
        <dbReference type="ARBA" id="ARBA00022618"/>
    </source>
</evidence>
<evidence type="ECO:0000256" key="10">
    <source>
        <dbReference type="ARBA" id="ARBA00022984"/>
    </source>
</evidence>
<name>A0A261FZM8_9BIFI</name>
<keyword evidence="12 14" id="KW-0961">Cell wall biogenesis/degradation</keyword>
<evidence type="ECO:0000259" key="16">
    <source>
        <dbReference type="Pfam" id="PF01225"/>
    </source>
</evidence>
<comment type="similarity">
    <text evidence="14">Belongs to the MurCDEF family.</text>
</comment>
<comment type="function">
    <text evidence="14">Cell wall formation.</text>
</comment>
<feature type="domain" description="Mur ligase central" evidence="18">
    <location>
        <begin position="133"/>
        <end position="339"/>
    </location>
</feature>
<evidence type="ECO:0000256" key="9">
    <source>
        <dbReference type="ARBA" id="ARBA00022960"/>
    </source>
</evidence>
<dbReference type="InterPro" id="IPR004101">
    <property type="entry name" value="Mur_ligase_C"/>
</dbReference>
<dbReference type="PANTHER" id="PTHR43445">
    <property type="entry name" value="UDP-N-ACETYLMURAMATE--L-ALANINE LIGASE-RELATED"/>
    <property type="match status" value="1"/>
</dbReference>
<dbReference type="GO" id="GO:0008360">
    <property type="term" value="P:regulation of cell shape"/>
    <property type="evidence" value="ECO:0007669"/>
    <property type="project" value="UniProtKB-KW"/>
</dbReference>
<evidence type="ECO:0000256" key="15">
    <source>
        <dbReference type="SAM" id="MobiDB-lite"/>
    </source>
</evidence>
<keyword evidence="20" id="KW-1185">Reference proteome</keyword>
<keyword evidence="8 14" id="KW-0067">ATP-binding</keyword>
<evidence type="ECO:0000256" key="11">
    <source>
        <dbReference type="ARBA" id="ARBA00023306"/>
    </source>
</evidence>
<evidence type="ECO:0000256" key="8">
    <source>
        <dbReference type="ARBA" id="ARBA00022840"/>
    </source>
</evidence>
<dbReference type="EC" id="6.3.2.8" evidence="3 14"/>
<evidence type="ECO:0000256" key="14">
    <source>
        <dbReference type="HAMAP-Rule" id="MF_00046"/>
    </source>
</evidence>
<dbReference type="Pfam" id="PF02875">
    <property type="entry name" value="Mur_ligase_C"/>
    <property type="match status" value="1"/>
</dbReference>
<evidence type="ECO:0000256" key="13">
    <source>
        <dbReference type="ARBA" id="ARBA00047833"/>
    </source>
</evidence>
<dbReference type="EMBL" id="MWWY01000020">
    <property type="protein sequence ID" value="OZG64631.1"/>
    <property type="molecule type" value="Genomic_DNA"/>
</dbReference>
<comment type="caution">
    <text evidence="19">The sequence shown here is derived from an EMBL/GenBank/DDBJ whole genome shotgun (WGS) entry which is preliminary data.</text>
</comment>
<keyword evidence="10 14" id="KW-0573">Peptidoglycan synthesis</keyword>
<dbReference type="SUPFAM" id="SSF53244">
    <property type="entry name" value="MurD-like peptide ligases, peptide-binding domain"/>
    <property type="match status" value="1"/>
</dbReference>
<evidence type="ECO:0000259" key="18">
    <source>
        <dbReference type="Pfam" id="PF08245"/>
    </source>
</evidence>
<gene>
    <name evidence="14" type="primary">murC</name>
    <name evidence="19" type="ORF">BHAP_0861</name>
</gene>
<keyword evidence="6 14" id="KW-0132">Cell division</keyword>
<keyword evidence="11 14" id="KW-0131">Cell cycle</keyword>
<dbReference type="SUPFAM" id="SSF51984">
    <property type="entry name" value="MurCD N-terminal domain"/>
    <property type="match status" value="1"/>
</dbReference>
<feature type="domain" description="Mur ligase C-terminal" evidence="17">
    <location>
        <begin position="362"/>
        <end position="499"/>
    </location>
</feature>
<dbReference type="GO" id="GO:0005524">
    <property type="term" value="F:ATP binding"/>
    <property type="evidence" value="ECO:0007669"/>
    <property type="project" value="UniProtKB-UniRule"/>
</dbReference>
<reference evidence="19 20" key="1">
    <citation type="journal article" date="2017" name="BMC Genomics">
        <title>Comparative genomic and phylogenomic analyses of the Bifidobacteriaceae family.</title>
        <authorList>
            <person name="Lugli G.A."/>
            <person name="Milani C."/>
            <person name="Turroni F."/>
            <person name="Duranti S."/>
            <person name="Mancabelli L."/>
            <person name="Mangifesta M."/>
            <person name="Ferrario C."/>
            <person name="Modesto M."/>
            <person name="Mattarelli P."/>
            <person name="Jiri K."/>
            <person name="van Sinderen D."/>
            <person name="Ventura M."/>
        </authorList>
    </citation>
    <scope>NUCLEOTIDE SEQUENCE [LARGE SCALE GENOMIC DNA]</scope>
    <source>
        <strain evidence="19 20">DSM 100202</strain>
    </source>
</reference>
<comment type="catalytic activity">
    <reaction evidence="13 14">
        <text>UDP-N-acetyl-alpha-D-muramate + L-alanine + ATP = UDP-N-acetyl-alpha-D-muramoyl-L-alanine + ADP + phosphate + H(+)</text>
        <dbReference type="Rhea" id="RHEA:23372"/>
        <dbReference type="ChEBI" id="CHEBI:15378"/>
        <dbReference type="ChEBI" id="CHEBI:30616"/>
        <dbReference type="ChEBI" id="CHEBI:43474"/>
        <dbReference type="ChEBI" id="CHEBI:57972"/>
        <dbReference type="ChEBI" id="CHEBI:70757"/>
        <dbReference type="ChEBI" id="CHEBI:83898"/>
        <dbReference type="ChEBI" id="CHEBI:456216"/>
        <dbReference type="EC" id="6.3.2.8"/>
    </reaction>
</comment>